<evidence type="ECO:0000313" key="2">
    <source>
        <dbReference type="EMBL" id="KAK9541227.1"/>
    </source>
</evidence>
<protein>
    <submittedName>
        <fullName evidence="2">Uncharacterized protein</fullName>
    </submittedName>
</protein>
<comment type="caution">
    <text evidence="2">The sequence shown here is derived from an EMBL/GenBank/DDBJ whole genome shotgun (WGS) entry which is preliminary data.</text>
</comment>
<proteinExistence type="predicted"/>
<name>A0AAW1G390_ZOAVI</name>
<evidence type="ECO:0000256" key="1">
    <source>
        <dbReference type="SAM" id="MobiDB-lite"/>
    </source>
</evidence>
<gene>
    <name evidence="2" type="ORF">VZT92_001288</name>
</gene>
<evidence type="ECO:0000313" key="3">
    <source>
        <dbReference type="Proteomes" id="UP001488805"/>
    </source>
</evidence>
<sequence length="98" mass="10954">MELKRTERQTYVSRTDLCTTGRGLCDSSALTDASGSKVSASFTCFLMGISDRVSSQSVLERDGESLRLRWKKKKGGQERGEGRRSPKRRRKLPSADPD</sequence>
<accession>A0AAW1G390</accession>
<dbReference type="AlphaFoldDB" id="A0AAW1G390"/>
<dbReference type="Proteomes" id="UP001488805">
    <property type="component" value="Unassembled WGS sequence"/>
</dbReference>
<keyword evidence="3" id="KW-1185">Reference proteome</keyword>
<feature type="compositionally biased region" description="Basic and acidic residues" evidence="1">
    <location>
        <begin position="75"/>
        <end position="84"/>
    </location>
</feature>
<dbReference type="EMBL" id="JBCEZU010000002">
    <property type="protein sequence ID" value="KAK9541227.1"/>
    <property type="molecule type" value="Genomic_DNA"/>
</dbReference>
<reference evidence="2 3" key="1">
    <citation type="journal article" date="2024" name="Genome Biol. Evol.">
        <title>Chromosome-level genome assembly of the viviparous eelpout Zoarces viviparus.</title>
        <authorList>
            <person name="Fuhrmann N."/>
            <person name="Brasseur M.V."/>
            <person name="Bakowski C.E."/>
            <person name="Podsiadlowski L."/>
            <person name="Prost S."/>
            <person name="Krehenwinkel H."/>
            <person name="Mayer C."/>
        </authorList>
    </citation>
    <scope>NUCLEOTIDE SEQUENCE [LARGE SCALE GENOMIC DNA]</scope>
    <source>
        <strain evidence="2">NO-MEL_2022_Ind0_liver</strain>
    </source>
</reference>
<organism evidence="2 3">
    <name type="scientific">Zoarces viviparus</name>
    <name type="common">Viviparous eelpout</name>
    <name type="synonym">Blennius viviparus</name>
    <dbReference type="NCBI Taxonomy" id="48416"/>
    <lineage>
        <taxon>Eukaryota</taxon>
        <taxon>Metazoa</taxon>
        <taxon>Chordata</taxon>
        <taxon>Craniata</taxon>
        <taxon>Vertebrata</taxon>
        <taxon>Euteleostomi</taxon>
        <taxon>Actinopterygii</taxon>
        <taxon>Neopterygii</taxon>
        <taxon>Teleostei</taxon>
        <taxon>Neoteleostei</taxon>
        <taxon>Acanthomorphata</taxon>
        <taxon>Eupercaria</taxon>
        <taxon>Perciformes</taxon>
        <taxon>Cottioidei</taxon>
        <taxon>Zoarcales</taxon>
        <taxon>Zoarcidae</taxon>
        <taxon>Zoarcinae</taxon>
        <taxon>Zoarces</taxon>
    </lineage>
</organism>
<feature type="region of interest" description="Disordered" evidence="1">
    <location>
        <begin position="69"/>
        <end position="98"/>
    </location>
</feature>